<protein>
    <submittedName>
        <fullName evidence="1">Uncharacterized protein</fullName>
    </submittedName>
</protein>
<proteinExistence type="predicted"/>
<dbReference type="Proteomes" id="UP000886501">
    <property type="component" value="Unassembled WGS sequence"/>
</dbReference>
<accession>A0ACB6Z7T1</accession>
<evidence type="ECO:0000313" key="1">
    <source>
        <dbReference type="EMBL" id="KAF9645696.1"/>
    </source>
</evidence>
<reference evidence="1" key="2">
    <citation type="journal article" date="2020" name="Nat. Commun.">
        <title>Large-scale genome sequencing of mycorrhizal fungi provides insights into the early evolution of symbiotic traits.</title>
        <authorList>
            <person name="Miyauchi S."/>
            <person name="Kiss E."/>
            <person name="Kuo A."/>
            <person name="Drula E."/>
            <person name="Kohler A."/>
            <person name="Sanchez-Garcia M."/>
            <person name="Morin E."/>
            <person name="Andreopoulos B."/>
            <person name="Barry K.W."/>
            <person name="Bonito G."/>
            <person name="Buee M."/>
            <person name="Carver A."/>
            <person name="Chen C."/>
            <person name="Cichocki N."/>
            <person name="Clum A."/>
            <person name="Culley D."/>
            <person name="Crous P.W."/>
            <person name="Fauchery L."/>
            <person name="Girlanda M."/>
            <person name="Hayes R.D."/>
            <person name="Keri Z."/>
            <person name="LaButti K."/>
            <person name="Lipzen A."/>
            <person name="Lombard V."/>
            <person name="Magnuson J."/>
            <person name="Maillard F."/>
            <person name="Murat C."/>
            <person name="Nolan M."/>
            <person name="Ohm R.A."/>
            <person name="Pangilinan J."/>
            <person name="Pereira M.F."/>
            <person name="Perotto S."/>
            <person name="Peter M."/>
            <person name="Pfister S."/>
            <person name="Riley R."/>
            <person name="Sitrit Y."/>
            <person name="Stielow J.B."/>
            <person name="Szollosi G."/>
            <person name="Zifcakova L."/>
            <person name="Stursova M."/>
            <person name="Spatafora J.W."/>
            <person name="Tedersoo L."/>
            <person name="Vaario L.M."/>
            <person name="Yamada A."/>
            <person name="Yan M."/>
            <person name="Wang P."/>
            <person name="Xu J."/>
            <person name="Bruns T."/>
            <person name="Baldrian P."/>
            <person name="Vilgalys R."/>
            <person name="Dunand C."/>
            <person name="Henrissat B."/>
            <person name="Grigoriev I.V."/>
            <person name="Hibbett D."/>
            <person name="Nagy L.G."/>
            <person name="Martin F.M."/>
        </authorList>
    </citation>
    <scope>NUCLEOTIDE SEQUENCE</scope>
    <source>
        <strain evidence="1">P2</strain>
    </source>
</reference>
<evidence type="ECO:0000313" key="2">
    <source>
        <dbReference type="Proteomes" id="UP000886501"/>
    </source>
</evidence>
<name>A0ACB6Z7T1_THEGA</name>
<dbReference type="EMBL" id="MU118081">
    <property type="protein sequence ID" value="KAF9645696.1"/>
    <property type="molecule type" value="Genomic_DNA"/>
</dbReference>
<gene>
    <name evidence="1" type="ORF">BDM02DRAFT_472431</name>
</gene>
<organism evidence="1 2">
    <name type="scientific">Thelephora ganbajun</name>
    <name type="common">Ganba fungus</name>
    <dbReference type="NCBI Taxonomy" id="370292"/>
    <lineage>
        <taxon>Eukaryota</taxon>
        <taxon>Fungi</taxon>
        <taxon>Dikarya</taxon>
        <taxon>Basidiomycota</taxon>
        <taxon>Agaricomycotina</taxon>
        <taxon>Agaricomycetes</taxon>
        <taxon>Thelephorales</taxon>
        <taxon>Thelephoraceae</taxon>
        <taxon>Thelephora</taxon>
    </lineage>
</organism>
<reference evidence="1" key="1">
    <citation type="submission" date="2019-10" db="EMBL/GenBank/DDBJ databases">
        <authorList>
            <consortium name="DOE Joint Genome Institute"/>
            <person name="Kuo A."/>
            <person name="Miyauchi S."/>
            <person name="Kiss E."/>
            <person name="Drula E."/>
            <person name="Kohler A."/>
            <person name="Sanchez-Garcia M."/>
            <person name="Andreopoulos B."/>
            <person name="Barry K.W."/>
            <person name="Bonito G."/>
            <person name="Buee M."/>
            <person name="Carver A."/>
            <person name="Chen C."/>
            <person name="Cichocki N."/>
            <person name="Clum A."/>
            <person name="Culley D."/>
            <person name="Crous P.W."/>
            <person name="Fauchery L."/>
            <person name="Girlanda M."/>
            <person name="Hayes R."/>
            <person name="Keri Z."/>
            <person name="Labutti K."/>
            <person name="Lipzen A."/>
            <person name="Lombard V."/>
            <person name="Magnuson J."/>
            <person name="Maillard F."/>
            <person name="Morin E."/>
            <person name="Murat C."/>
            <person name="Nolan M."/>
            <person name="Ohm R."/>
            <person name="Pangilinan J."/>
            <person name="Pereira M."/>
            <person name="Perotto S."/>
            <person name="Peter M."/>
            <person name="Riley R."/>
            <person name="Sitrit Y."/>
            <person name="Stielow B."/>
            <person name="Szollosi G."/>
            <person name="Zifcakova L."/>
            <person name="Stursova M."/>
            <person name="Spatafora J.W."/>
            <person name="Tedersoo L."/>
            <person name="Vaario L.-M."/>
            <person name="Yamada A."/>
            <person name="Yan M."/>
            <person name="Wang P."/>
            <person name="Xu J."/>
            <person name="Bruns T."/>
            <person name="Baldrian P."/>
            <person name="Vilgalys R."/>
            <person name="Henrissat B."/>
            <person name="Grigoriev I.V."/>
            <person name="Hibbett D."/>
            <person name="Nagy L.G."/>
            <person name="Martin F.M."/>
        </authorList>
    </citation>
    <scope>NUCLEOTIDE SEQUENCE</scope>
    <source>
        <strain evidence="1">P2</strain>
    </source>
</reference>
<comment type="caution">
    <text evidence="1">The sequence shown here is derived from an EMBL/GenBank/DDBJ whole genome shotgun (WGS) entry which is preliminary data.</text>
</comment>
<keyword evidence="2" id="KW-1185">Reference proteome</keyword>
<sequence length="167" mass="18031">MSRARIMAGARNSPFPRRQPDHHRSPSSPPALNEPSSGTTRRDSQLSTIGRQAGSTVAAKSFVSRAIVSKLQPKTLAVKRHPACERRVIAARLFTILCHRHHTTADCSVAGVSCRCSLGLSAVPPPTSVPLLILHAHLARHFSAGRDVLSSSTHPLAIVPQLLQRHD</sequence>